<comment type="similarity">
    <text evidence="2">To ferredoxins from P.putida and C.tartarivorum, ferredoxin I from A.vinelandii, ferredoxin II from D.desulfuricans.</text>
</comment>
<keyword evidence="8" id="KW-0411">Iron-sulfur</keyword>
<keyword evidence="7" id="KW-0408">Iron</keyword>
<accession>A0AA44QIE4</accession>
<dbReference type="PANTHER" id="PTHR43082">
    <property type="entry name" value="FERREDOXIN-LIKE"/>
    <property type="match status" value="1"/>
</dbReference>
<dbReference type="InterPro" id="IPR012206">
    <property type="entry name" value="Fd_FixX"/>
</dbReference>
<dbReference type="Gene3D" id="3.30.70.20">
    <property type="match status" value="1"/>
</dbReference>
<keyword evidence="9" id="KW-0535">Nitrogen fixation</keyword>
<dbReference type="PANTHER" id="PTHR43082:SF3">
    <property type="entry name" value="FERREDOXIN-LIKE PROTEIN YDIT"/>
    <property type="match status" value="1"/>
</dbReference>
<evidence type="ECO:0000256" key="6">
    <source>
        <dbReference type="ARBA" id="ARBA00022982"/>
    </source>
</evidence>
<evidence type="ECO:0000259" key="10">
    <source>
        <dbReference type="Pfam" id="PF05187"/>
    </source>
</evidence>
<organism evidence="11 12">
    <name type="scientific">Cutibacterium acnes</name>
    <name type="common">Propionibacterium acnes</name>
    <dbReference type="NCBI Taxonomy" id="1747"/>
    <lineage>
        <taxon>Bacteria</taxon>
        <taxon>Bacillati</taxon>
        <taxon>Actinomycetota</taxon>
        <taxon>Actinomycetes</taxon>
        <taxon>Propionibacteriales</taxon>
        <taxon>Propionibacteriaceae</taxon>
        <taxon>Cutibacterium</taxon>
    </lineage>
</organism>
<evidence type="ECO:0000256" key="4">
    <source>
        <dbReference type="ARBA" id="ARBA00022448"/>
    </source>
</evidence>
<evidence type="ECO:0000256" key="9">
    <source>
        <dbReference type="ARBA" id="ARBA00023231"/>
    </source>
</evidence>
<comment type="function">
    <text evidence="1">Could be a 3Fe-4S cluster-containing protein.</text>
</comment>
<evidence type="ECO:0000313" key="11">
    <source>
        <dbReference type="EMBL" id="PGF33935.1"/>
    </source>
</evidence>
<dbReference type="AlphaFoldDB" id="A0AA44QIE4"/>
<gene>
    <name evidence="11" type="ORF">B1B09_08580</name>
</gene>
<name>A0AA44QIE4_CUTAC</name>
<keyword evidence="5" id="KW-0479">Metal-binding</keyword>
<evidence type="ECO:0000256" key="8">
    <source>
        <dbReference type="ARBA" id="ARBA00023014"/>
    </source>
</evidence>
<evidence type="ECO:0000256" key="5">
    <source>
        <dbReference type="ARBA" id="ARBA00022723"/>
    </source>
</evidence>
<feature type="domain" description="ETF-QO/FixX C-terminal" evidence="10">
    <location>
        <begin position="19"/>
        <end position="95"/>
    </location>
</feature>
<reference evidence="11 12" key="1">
    <citation type="submission" date="2017-02" db="EMBL/GenBank/DDBJ databases">
        <title>Prevalence of linear plasmids in Cutibacterium acnes isolates obtained from cancerous prostatic tissue.</title>
        <authorList>
            <person name="Davidsson S."/>
            <person name="Bruggemann H."/>
        </authorList>
    </citation>
    <scope>NUCLEOTIDE SEQUENCE [LARGE SCALE GENOMIC DNA]</scope>
    <source>
        <strain evidence="11 12">11-78</strain>
    </source>
</reference>
<sequence>MTAKSDGFGSVACRLAKNHYDVDEDNSHIHVNQDIARGTGTGKLLVRVCPAHVYSEESDGTISVEYAACLECGTCLAVAAPGSLEWHYPAGAMGISFGEG</sequence>
<evidence type="ECO:0000256" key="1">
    <source>
        <dbReference type="ARBA" id="ARBA00003208"/>
    </source>
</evidence>
<dbReference type="Proteomes" id="UP000226191">
    <property type="component" value="Unassembled WGS sequence"/>
</dbReference>
<proteinExistence type="predicted"/>
<keyword evidence="4" id="KW-0813">Transport</keyword>
<evidence type="ECO:0000256" key="7">
    <source>
        <dbReference type="ARBA" id="ARBA00023004"/>
    </source>
</evidence>
<protein>
    <recommendedName>
        <fullName evidence="3">Ferredoxin-like protein</fullName>
    </recommendedName>
</protein>
<dbReference type="GO" id="GO:0051536">
    <property type="term" value="F:iron-sulfur cluster binding"/>
    <property type="evidence" value="ECO:0007669"/>
    <property type="project" value="UniProtKB-KW"/>
</dbReference>
<dbReference type="Pfam" id="PF05187">
    <property type="entry name" value="Fer4_ETF_QO"/>
    <property type="match status" value="1"/>
</dbReference>
<keyword evidence="6" id="KW-0249">Electron transport</keyword>
<dbReference type="EMBL" id="MVCE01000003">
    <property type="protein sequence ID" value="PGF33935.1"/>
    <property type="molecule type" value="Genomic_DNA"/>
</dbReference>
<comment type="caution">
    <text evidence="11">The sequence shown here is derived from an EMBL/GenBank/DDBJ whole genome shotgun (WGS) entry which is preliminary data.</text>
</comment>
<evidence type="ECO:0000313" key="12">
    <source>
        <dbReference type="Proteomes" id="UP000226191"/>
    </source>
</evidence>
<dbReference type="SUPFAM" id="SSF54862">
    <property type="entry name" value="4Fe-4S ferredoxins"/>
    <property type="match status" value="1"/>
</dbReference>
<evidence type="ECO:0000256" key="2">
    <source>
        <dbReference type="ARBA" id="ARBA00009192"/>
    </source>
</evidence>
<dbReference type="GO" id="GO:0005506">
    <property type="term" value="F:iron ion binding"/>
    <property type="evidence" value="ECO:0007669"/>
    <property type="project" value="InterPro"/>
</dbReference>
<dbReference type="PIRSF" id="PIRSF036548">
    <property type="entry name" value="Fdx_FixX"/>
    <property type="match status" value="1"/>
</dbReference>
<dbReference type="InterPro" id="IPR007859">
    <property type="entry name" value="ETF-QO/FixX_C"/>
</dbReference>
<evidence type="ECO:0000256" key="3">
    <source>
        <dbReference type="ARBA" id="ARBA00020378"/>
    </source>
</evidence>
<dbReference type="RefSeq" id="WP_098691078.1">
    <property type="nucleotide sequence ID" value="NZ_JANDKO010000006.1"/>
</dbReference>